<dbReference type="GO" id="GO:0006367">
    <property type="term" value="P:transcription initiation at RNA polymerase II promoter"/>
    <property type="evidence" value="ECO:0007669"/>
    <property type="project" value="TreeGrafter"/>
</dbReference>
<dbReference type="CDD" id="cd00076">
    <property type="entry name" value="HFD_SF"/>
    <property type="match status" value="1"/>
</dbReference>
<dbReference type="InterPro" id="IPR037818">
    <property type="entry name" value="TAF8"/>
</dbReference>
<comment type="subcellular location">
    <subcellularLocation>
        <location evidence="1">Nucleus</location>
    </subcellularLocation>
</comment>
<keyword evidence="10" id="KW-1185">Reference proteome</keyword>
<evidence type="ECO:0000259" key="7">
    <source>
        <dbReference type="Pfam" id="PF07524"/>
    </source>
</evidence>
<gene>
    <name evidence="9" type="ORF">K470DRAFT_260766</name>
</gene>
<feature type="domain" description="Bromodomain associated" evidence="7">
    <location>
        <begin position="10"/>
        <end position="75"/>
    </location>
</feature>
<dbReference type="GO" id="GO:0005669">
    <property type="term" value="C:transcription factor TFIID complex"/>
    <property type="evidence" value="ECO:0007669"/>
    <property type="project" value="InterPro"/>
</dbReference>
<evidence type="ECO:0000259" key="8">
    <source>
        <dbReference type="Pfam" id="PF10406"/>
    </source>
</evidence>
<accession>A0A6A7BQA3</accession>
<evidence type="ECO:0000256" key="1">
    <source>
        <dbReference type="ARBA" id="ARBA00004123"/>
    </source>
</evidence>
<evidence type="ECO:0000256" key="4">
    <source>
        <dbReference type="ARBA" id="ARBA00023015"/>
    </source>
</evidence>
<proteinExistence type="inferred from homology"/>
<evidence type="ECO:0000256" key="3">
    <source>
        <dbReference type="ARBA" id="ARBA00017307"/>
    </source>
</evidence>
<keyword evidence="4" id="KW-0805">Transcription regulation</keyword>
<evidence type="ECO:0000313" key="10">
    <source>
        <dbReference type="Proteomes" id="UP000799421"/>
    </source>
</evidence>
<keyword evidence="6" id="KW-0539">Nucleus</keyword>
<dbReference type="Pfam" id="PF10406">
    <property type="entry name" value="TAF8_C"/>
    <property type="match status" value="1"/>
</dbReference>
<dbReference type="Pfam" id="PF07524">
    <property type="entry name" value="Bromo_TP"/>
    <property type="match status" value="1"/>
</dbReference>
<comment type="similarity">
    <text evidence="2">Belongs to the TAF8 family.</text>
</comment>
<dbReference type="InterPro" id="IPR006565">
    <property type="entry name" value="BTP"/>
</dbReference>
<dbReference type="AlphaFoldDB" id="A0A6A7BQA3"/>
<dbReference type="PANTHER" id="PTHR46469:SF1">
    <property type="entry name" value="TRANSCRIPTION INITIATION FACTOR TFIID SUBUNIT 8"/>
    <property type="match status" value="1"/>
</dbReference>
<dbReference type="CDD" id="cd08049">
    <property type="entry name" value="TAF8"/>
    <property type="match status" value="1"/>
</dbReference>
<organism evidence="9 10">
    <name type="scientific">Piedraia hortae CBS 480.64</name>
    <dbReference type="NCBI Taxonomy" id="1314780"/>
    <lineage>
        <taxon>Eukaryota</taxon>
        <taxon>Fungi</taxon>
        <taxon>Dikarya</taxon>
        <taxon>Ascomycota</taxon>
        <taxon>Pezizomycotina</taxon>
        <taxon>Dothideomycetes</taxon>
        <taxon>Dothideomycetidae</taxon>
        <taxon>Capnodiales</taxon>
        <taxon>Piedraiaceae</taxon>
        <taxon>Piedraia</taxon>
    </lineage>
</organism>
<dbReference type="GO" id="GO:0046982">
    <property type="term" value="F:protein heterodimerization activity"/>
    <property type="evidence" value="ECO:0007669"/>
    <property type="project" value="InterPro"/>
</dbReference>
<feature type="domain" description="Transcription factor TFIID subunit 8 C-terminal" evidence="8">
    <location>
        <begin position="136"/>
        <end position="184"/>
    </location>
</feature>
<protein>
    <recommendedName>
        <fullName evidence="3">Transcription initiation factor TFIID subunit 8</fullName>
    </recommendedName>
</protein>
<evidence type="ECO:0000256" key="6">
    <source>
        <dbReference type="ARBA" id="ARBA00023242"/>
    </source>
</evidence>
<reference evidence="9" key="1">
    <citation type="journal article" date="2020" name="Stud. Mycol.">
        <title>101 Dothideomycetes genomes: a test case for predicting lifestyles and emergence of pathogens.</title>
        <authorList>
            <person name="Haridas S."/>
            <person name="Albert R."/>
            <person name="Binder M."/>
            <person name="Bloem J."/>
            <person name="Labutti K."/>
            <person name="Salamov A."/>
            <person name="Andreopoulos B."/>
            <person name="Baker S."/>
            <person name="Barry K."/>
            <person name="Bills G."/>
            <person name="Bluhm B."/>
            <person name="Cannon C."/>
            <person name="Castanera R."/>
            <person name="Culley D."/>
            <person name="Daum C."/>
            <person name="Ezra D."/>
            <person name="Gonzalez J."/>
            <person name="Henrissat B."/>
            <person name="Kuo A."/>
            <person name="Liang C."/>
            <person name="Lipzen A."/>
            <person name="Lutzoni F."/>
            <person name="Magnuson J."/>
            <person name="Mondo S."/>
            <person name="Nolan M."/>
            <person name="Ohm R."/>
            <person name="Pangilinan J."/>
            <person name="Park H.-J."/>
            <person name="Ramirez L."/>
            <person name="Alfaro M."/>
            <person name="Sun H."/>
            <person name="Tritt A."/>
            <person name="Yoshinaga Y."/>
            <person name="Zwiers L.-H."/>
            <person name="Turgeon B."/>
            <person name="Goodwin S."/>
            <person name="Spatafora J."/>
            <person name="Crous P."/>
            <person name="Grigoriev I."/>
        </authorList>
    </citation>
    <scope>NUCLEOTIDE SEQUENCE</scope>
    <source>
        <strain evidence="9">CBS 480.64</strain>
    </source>
</reference>
<evidence type="ECO:0000313" key="9">
    <source>
        <dbReference type="EMBL" id="KAF2857470.1"/>
    </source>
</evidence>
<dbReference type="OrthoDB" id="2193813at2759"/>
<dbReference type="InterPro" id="IPR009072">
    <property type="entry name" value="Histone-fold"/>
</dbReference>
<dbReference type="PANTHER" id="PTHR46469">
    <property type="entry name" value="TRANSCRIPTION INITIATION FACTOR TFIID SUBUNIT 8"/>
    <property type="match status" value="1"/>
</dbReference>
<dbReference type="Gene3D" id="1.10.20.10">
    <property type="entry name" value="Histone, subunit A"/>
    <property type="match status" value="1"/>
</dbReference>
<sequence length="244" mass="26891">MDLPPQMQAQLQRSLAILLTGIGYSSAGPGALESLMGLVDSLMLAFLRDVRISMLSCRRAQPNAVDFTVALSRLPLTRHSSNLSPQLDVRFSDFALHPNYQMWAADGQEFVSAQAEADEAAKTALLQNLMVDKFDYIPSGFPPLPPKHAWMATPVFPPREHDRVKMREHAAVEGDLAEQALKKLTAVSRRGERMGKEQLRGFGGSFEEALMAVDKASDADTREDVRADCERFHWRHSATVGAGG</sequence>
<dbReference type="Proteomes" id="UP000799421">
    <property type="component" value="Unassembled WGS sequence"/>
</dbReference>
<name>A0A6A7BQA3_9PEZI</name>
<dbReference type="InterPro" id="IPR019473">
    <property type="entry name" value="TFIID_su8_C"/>
</dbReference>
<keyword evidence="5" id="KW-0804">Transcription</keyword>
<evidence type="ECO:0000256" key="2">
    <source>
        <dbReference type="ARBA" id="ARBA00008767"/>
    </source>
</evidence>
<evidence type="ECO:0000256" key="5">
    <source>
        <dbReference type="ARBA" id="ARBA00023163"/>
    </source>
</evidence>
<dbReference type="EMBL" id="MU006041">
    <property type="protein sequence ID" value="KAF2857470.1"/>
    <property type="molecule type" value="Genomic_DNA"/>
</dbReference>